<sequence length="99" mass="10965">MDFNKATEFIQSKAAKSSEPLGNKIKFTFPEGVIHVDGDQQPMEVTNEDKEADCNIKMKLNDFEKLITGNLNPMMAVMSGKIKIDGNMGVAMKLTQLVN</sequence>
<evidence type="ECO:0000313" key="3">
    <source>
        <dbReference type="Proteomes" id="UP000298616"/>
    </source>
</evidence>
<dbReference type="EMBL" id="CP028923">
    <property type="protein sequence ID" value="QCK13690.1"/>
    <property type="molecule type" value="Genomic_DNA"/>
</dbReference>
<organism evidence="2 3">
    <name type="scientific">Mangrovivirga cuniculi</name>
    <dbReference type="NCBI Taxonomy" id="2715131"/>
    <lineage>
        <taxon>Bacteria</taxon>
        <taxon>Pseudomonadati</taxon>
        <taxon>Bacteroidota</taxon>
        <taxon>Cytophagia</taxon>
        <taxon>Cytophagales</taxon>
        <taxon>Mangrovivirgaceae</taxon>
        <taxon>Mangrovivirga</taxon>
    </lineage>
</organism>
<dbReference type="InterPro" id="IPR003033">
    <property type="entry name" value="SCP2_sterol-bd_dom"/>
</dbReference>
<name>A0A4D7JJR3_9BACT</name>
<dbReference type="Pfam" id="PF02036">
    <property type="entry name" value="SCP2"/>
    <property type="match status" value="1"/>
</dbReference>
<dbReference type="RefSeq" id="WP_137089288.1">
    <property type="nucleotide sequence ID" value="NZ_CP028923.1"/>
</dbReference>
<dbReference type="GO" id="GO:0005829">
    <property type="term" value="C:cytosol"/>
    <property type="evidence" value="ECO:0007669"/>
    <property type="project" value="TreeGrafter"/>
</dbReference>
<protein>
    <submittedName>
        <fullName evidence="2">Sterol-binding protein</fullName>
    </submittedName>
</protein>
<proteinExistence type="predicted"/>
<dbReference type="AlphaFoldDB" id="A0A4D7JJR3"/>
<reference evidence="2 3" key="1">
    <citation type="submission" date="2018-04" db="EMBL/GenBank/DDBJ databases">
        <title>Complete genome uncultured novel isolate.</title>
        <authorList>
            <person name="Merlino G."/>
        </authorList>
    </citation>
    <scope>NUCLEOTIDE SEQUENCE [LARGE SCALE GENOMIC DNA]</scope>
    <source>
        <strain evidence="3">R1DC9</strain>
    </source>
</reference>
<feature type="domain" description="SCP2" evidence="1">
    <location>
        <begin position="7"/>
        <end position="98"/>
    </location>
</feature>
<dbReference type="KEGG" id="fpf:DCC35_02420"/>
<dbReference type="PANTHER" id="PTHR10094">
    <property type="entry name" value="STEROL CARRIER PROTEIN 2 SCP-2 FAMILY PROTEIN"/>
    <property type="match status" value="1"/>
</dbReference>
<evidence type="ECO:0000313" key="2">
    <source>
        <dbReference type="EMBL" id="QCK13690.1"/>
    </source>
</evidence>
<dbReference type="Proteomes" id="UP000298616">
    <property type="component" value="Chromosome"/>
</dbReference>
<keyword evidence="3" id="KW-1185">Reference proteome</keyword>
<dbReference type="OrthoDB" id="9804656at2"/>
<gene>
    <name evidence="2" type="ORF">DCC35_02420</name>
</gene>
<dbReference type="PANTHER" id="PTHR10094:SF25">
    <property type="entry name" value="SCP2 STEROL-BINDING DOMAIN-CONTAINING PROTEIN 1"/>
    <property type="match status" value="1"/>
</dbReference>
<dbReference type="InterPro" id="IPR036527">
    <property type="entry name" value="SCP2_sterol-bd_dom_sf"/>
</dbReference>
<dbReference type="SUPFAM" id="SSF55718">
    <property type="entry name" value="SCP-like"/>
    <property type="match status" value="1"/>
</dbReference>
<evidence type="ECO:0000259" key="1">
    <source>
        <dbReference type="Pfam" id="PF02036"/>
    </source>
</evidence>
<dbReference type="Gene3D" id="3.30.1050.10">
    <property type="entry name" value="SCP2 sterol-binding domain"/>
    <property type="match status" value="1"/>
</dbReference>
<accession>A0A4D7JJR3</accession>